<accession>A0A972K320</accession>
<dbReference type="InterPro" id="IPR009078">
    <property type="entry name" value="Ferritin-like_SF"/>
</dbReference>
<dbReference type="AlphaFoldDB" id="A0A972K320"/>
<dbReference type="CDD" id="cd00657">
    <property type="entry name" value="Ferritin_like"/>
    <property type="match status" value="1"/>
</dbReference>
<evidence type="ECO:0000313" key="1">
    <source>
        <dbReference type="EMBL" id="NOU96520.1"/>
    </source>
</evidence>
<dbReference type="EMBL" id="WHOD01000099">
    <property type="protein sequence ID" value="NOU96520.1"/>
    <property type="molecule type" value="Genomic_DNA"/>
</dbReference>
<protein>
    <submittedName>
        <fullName evidence="1">Uncharacterized protein</fullName>
    </submittedName>
</protein>
<dbReference type="SUPFAM" id="SSF47240">
    <property type="entry name" value="Ferritin-like"/>
    <property type="match status" value="1"/>
</dbReference>
<gene>
    <name evidence="1" type="ORF">GC093_25355</name>
</gene>
<reference evidence="1" key="1">
    <citation type="submission" date="2019-10" db="EMBL/GenBank/DDBJ databases">
        <title>Description of Paenibacillus glebae sp. nov.</title>
        <authorList>
            <person name="Carlier A."/>
            <person name="Qi S."/>
        </authorList>
    </citation>
    <scope>NUCLEOTIDE SEQUENCE</scope>
    <source>
        <strain evidence="1">LMG 31456</strain>
    </source>
</reference>
<keyword evidence="2" id="KW-1185">Reference proteome</keyword>
<dbReference type="InterPro" id="IPR012347">
    <property type="entry name" value="Ferritin-like"/>
</dbReference>
<sequence>MSIQSLSEQVGYPLAAKLQYRDVRKFLEQVEWSVNHTATLIRSYALLVKLAPTEDQADEVKAMMQQEKQQFTLLETLYRELLGGEPSVQPSPQTFTTYKDGLRQTVCLERAAIRQYRDTYLLTPSLRVRDLFFYALSDGTDHMVGLMMLQQCGE</sequence>
<evidence type="ECO:0000313" key="2">
    <source>
        <dbReference type="Proteomes" id="UP000641588"/>
    </source>
</evidence>
<dbReference type="RefSeq" id="WP_171654755.1">
    <property type="nucleotide sequence ID" value="NZ_WHOD01000099.1"/>
</dbReference>
<name>A0A972K320_9BACL</name>
<dbReference type="Proteomes" id="UP000641588">
    <property type="component" value="Unassembled WGS sequence"/>
</dbReference>
<organism evidence="1 2">
    <name type="scientific">Paenibacillus foliorum</name>
    <dbReference type="NCBI Taxonomy" id="2654974"/>
    <lineage>
        <taxon>Bacteria</taxon>
        <taxon>Bacillati</taxon>
        <taxon>Bacillota</taxon>
        <taxon>Bacilli</taxon>
        <taxon>Bacillales</taxon>
        <taxon>Paenibacillaceae</taxon>
        <taxon>Paenibacillus</taxon>
    </lineage>
</organism>
<comment type="caution">
    <text evidence="1">The sequence shown here is derived from an EMBL/GenBank/DDBJ whole genome shotgun (WGS) entry which is preliminary data.</text>
</comment>
<dbReference type="Gene3D" id="1.20.1260.10">
    <property type="match status" value="1"/>
</dbReference>
<proteinExistence type="predicted"/>